<organism evidence="9 10">
    <name type="scientific">Haemaphysalis longicornis</name>
    <name type="common">Bush tick</name>
    <dbReference type="NCBI Taxonomy" id="44386"/>
    <lineage>
        <taxon>Eukaryota</taxon>
        <taxon>Metazoa</taxon>
        <taxon>Ecdysozoa</taxon>
        <taxon>Arthropoda</taxon>
        <taxon>Chelicerata</taxon>
        <taxon>Arachnida</taxon>
        <taxon>Acari</taxon>
        <taxon>Parasitiformes</taxon>
        <taxon>Ixodida</taxon>
        <taxon>Ixodoidea</taxon>
        <taxon>Ixodidae</taxon>
        <taxon>Haemaphysalinae</taxon>
        <taxon>Haemaphysalis</taxon>
    </lineage>
</organism>
<evidence type="ECO:0000256" key="5">
    <source>
        <dbReference type="ARBA" id="ARBA00023136"/>
    </source>
</evidence>
<dbReference type="Proteomes" id="UP000821853">
    <property type="component" value="Chromosome 4"/>
</dbReference>
<name>A0A9J6GA70_HAELO</name>
<proteinExistence type="predicted"/>
<gene>
    <name evidence="9" type="ORF">HPB48_019966</name>
</gene>
<keyword evidence="10" id="KW-1185">Reference proteome</keyword>
<dbReference type="VEuPathDB" id="VectorBase:HLOH_059576"/>
<accession>A0A9J6GA70</accession>
<evidence type="ECO:0000256" key="8">
    <source>
        <dbReference type="SAM" id="Phobius"/>
    </source>
</evidence>
<evidence type="ECO:0000256" key="2">
    <source>
        <dbReference type="ARBA" id="ARBA00022475"/>
    </source>
</evidence>
<dbReference type="GO" id="GO:0005886">
    <property type="term" value="C:plasma membrane"/>
    <property type="evidence" value="ECO:0007669"/>
    <property type="project" value="UniProtKB-SubCell"/>
</dbReference>
<keyword evidence="3 8" id="KW-0812">Transmembrane</keyword>
<dbReference type="PANTHER" id="PTHR42643:SF38">
    <property type="entry name" value="IONOTROPIC RECEPTOR 100A"/>
    <property type="match status" value="1"/>
</dbReference>
<reference evidence="9 10" key="1">
    <citation type="journal article" date="2020" name="Cell">
        <title>Large-Scale Comparative Analyses of Tick Genomes Elucidate Their Genetic Diversity and Vector Capacities.</title>
        <authorList>
            <consortium name="Tick Genome and Microbiome Consortium (TIGMIC)"/>
            <person name="Jia N."/>
            <person name="Wang J."/>
            <person name="Shi W."/>
            <person name="Du L."/>
            <person name="Sun Y."/>
            <person name="Zhan W."/>
            <person name="Jiang J.F."/>
            <person name="Wang Q."/>
            <person name="Zhang B."/>
            <person name="Ji P."/>
            <person name="Bell-Sakyi L."/>
            <person name="Cui X.M."/>
            <person name="Yuan T.T."/>
            <person name="Jiang B.G."/>
            <person name="Yang W.F."/>
            <person name="Lam T.T."/>
            <person name="Chang Q.C."/>
            <person name="Ding S.J."/>
            <person name="Wang X.J."/>
            <person name="Zhu J.G."/>
            <person name="Ruan X.D."/>
            <person name="Zhao L."/>
            <person name="Wei J.T."/>
            <person name="Ye R.Z."/>
            <person name="Que T.C."/>
            <person name="Du C.H."/>
            <person name="Zhou Y.H."/>
            <person name="Cheng J.X."/>
            <person name="Dai P.F."/>
            <person name="Guo W.B."/>
            <person name="Han X.H."/>
            <person name="Huang E.J."/>
            <person name="Li L.F."/>
            <person name="Wei W."/>
            <person name="Gao Y.C."/>
            <person name="Liu J.Z."/>
            <person name="Shao H.Z."/>
            <person name="Wang X."/>
            <person name="Wang C.C."/>
            <person name="Yang T.C."/>
            <person name="Huo Q.B."/>
            <person name="Li W."/>
            <person name="Chen H.Y."/>
            <person name="Chen S.E."/>
            <person name="Zhou L.G."/>
            <person name="Ni X.B."/>
            <person name="Tian J.H."/>
            <person name="Sheng Y."/>
            <person name="Liu T."/>
            <person name="Pan Y.S."/>
            <person name="Xia L.Y."/>
            <person name="Li J."/>
            <person name="Zhao F."/>
            <person name="Cao W.C."/>
        </authorList>
    </citation>
    <scope>NUCLEOTIDE SEQUENCE [LARGE SCALE GENOMIC DNA]</scope>
    <source>
        <strain evidence="9">HaeL-2018</strain>
    </source>
</reference>
<comment type="subcellular location">
    <subcellularLocation>
        <location evidence="1">Cell membrane</location>
        <topology evidence="1">Multi-pass membrane protein</topology>
    </subcellularLocation>
</comment>
<evidence type="ECO:0000256" key="3">
    <source>
        <dbReference type="ARBA" id="ARBA00022692"/>
    </source>
</evidence>
<keyword evidence="2" id="KW-1003">Cell membrane</keyword>
<dbReference type="AlphaFoldDB" id="A0A9J6GA70"/>
<dbReference type="PANTHER" id="PTHR42643">
    <property type="entry name" value="IONOTROPIC RECEPTOR 20A-RELATED"/>
    <property type="match status" value="1"/>
</dbReference>
<keyword evidence="5 8" id="KW-0472">Membrane</keyword>
<comment type="caution">
    <text evidence="9">The sequence shown here is derived from an EMBL/GenBank/DDBJ whole genome shotgun (WGS) entry which is preliminary data.</text>
</comment>
<evidence type="ECO:0000313" key="9">
    <source>
        <dbReference type="EMBL" id="KAH9372394.1"/>
    </source>
</evidence>
<evidence type="ECO:0000256" key="1">
    <source>
        <dbReference type="ARBA" id="ARBA00004651"/>
    </source>
</evidence>
<keyword evidence="4 8" id="KW-1133">Transmembrane helix</keyword>
<keyword evidence="6" id="KW-0675">Receptor</keyword>
<protein>
    <recommendedName>
        <fullName evidence="11">Ionotropic receptor</fullName>
    </recommendedName>
</protein>
<sequence>MDKRYQTTQQEFELLQKWISRYDRVILFLCSNRLDKSELVFLKQMWAKTTTWTSFNNTFLNALGENVFVNLRSLVLLPQISEGEVGCLRGRANVTIHLNLADWVVLRDDRQLVTPVTYRGTRAVCALSSDFGHPEALDRTLFQPMLHSRRCISREIPRESGWTAAFDGREVIFGCVPLKSFRTNDPTSCNASTYKEIFDVLLSLNATLKLVFFGNFESSQKALFRGDLDIIMTSIFTSELAFKLFYYPEIIEYRYERFYAWKGEATVSFLTFLLHSWPAVFSVLLVMVACYITFNCSQCLERRRRGRFRFHGDWAMFLIASVFKTPAPVPSQFVGNNHATYRQSQKVLILAWLLGVLPLGVYFSGGLTSSLAVIIPPDPIDTVDELEAALDEGKLYPCIFRDSGSRFFLNNSGERNNQDLRAKLKAAFERKCGTVDLTFEYVMDCLNSCAKRPGFVCFLHGFDECFFKTETRPYSESRDDLGLALSSIPMRKDFTLASQFNKLTRRIFETELNPYAFNRPRWCGKNGPQSLPSEEINIGSTKILTLNDMYAFLLLFLILLLLSVCVLFIEIMAAWKL</sequence>
<evidence type="ECO:0000256" key="4">
    <source>
        <dbReference type="ARBA" id="ARBA00022989"/>
    </source>
</evidence>
<evidence type="ECO:0000256" key="6">
    <source>
        <dbReference type="ARBA" id="ARBA00023170"/>
    </source>
</evidence>
<dbReference type="EMBL" id="JABSTR010000006">
    <property type="protein sequence ID" value="KAH9372394.1"/>
    <property type="molecule type" value="Genomic_DNA"/>
</dbReference>
<feature type="transmembrane region" description="Helical" evidence="8">
    <location>
        <begin position="550"/>
        <end position="575"/>
    </location>
</feature>
<feature type="transmembrane region" description="Helical" evidence="8">
    <location>
        <begin position="347"/>
        <end position="365"/>
    </location>
</feature>
<dbReference type="OrthoDB" id="6535222at2759"/>
<dbReference type="InterPro" id="IPR052192">
    <property type="entry name" value="Insect_Ionotropic_Sensory_Rcpt"/>
</dbReference>
<feature type="transmembrane region" description="Helical" evidence="8">
    <location>
        <begin position="267"/>
        <end position="294"/>
    </location>
</feature>
<evidence type="ECO:0008006" key="11">
    <source>
        <dbReference type="Google" id="ProtNLM"/>
    </source>
</evidence>
<evidence type="ECO:0000313" key="10">
    <source>
        <dbReference type="Proteomes" id="UP000821853"/>
    </source>
</evidence>
<keyword evidence="7" id="KW-0325">Glycoprotein</keyword>
<evidence type="ECO:0000256" key="7">
    <source>
        <dbReference type="ARBA" id="ARBA00023180"/>
    </source>
</evidence>